<gene>
    <name evidence="1" type="ORF">ICJ85_16060</name>
</gene>
<keyword evidence="2" id="KW-1185">Reference proteome</keyword>
<evidence type="ECO:0000313" key="2">
    <source>
        <dbReference type="Proteomes" id="UP000621516"/>
    </source>
</evidence>
<reference evidence="1 2" key="1">
    <citation type="journal article" date="2018" name="J. Microbiol.">
        <title>Aestuariibaculum marinum sp. nov., a marine bacterium isolated from seawater in South Korea.</title>
        <authorList>
            <person name="Choi J."/>
            <person name="Lee D."/>
            <person name="Jang J.H."/>
            <person name="Cha S."/>
            <person name="Seo T."/>
        </authorList>
    </citation>
    <scope>NUCLEOTIDE SEQUENCE [LARGE SCALE GENOMIC DNA]</scope>
    <source>
        <strain evidence="1 2">IP7</strain>
    </source>
</reference>
<name>A0A8J6U7W4_9FLAO</name>
<protein>
    <submittedName>
        <fullName evidence="1">Uncharacterized protein</fullName>
    </submittedName>
</protein>
<sequence length="75" mass="8827">MPQKIIQKSHIARLTNNKEYRYPHHSSEIGEIEFTSNFNTGYFNELTFKKIKGSGDFGGNYLCVEQNDEYRISKY</sequence>
<organism evidence="1 2">
    <name type="scientific">Aestuariibaculum marinum</name>
    <dbReference type="NCBI Taxonomy" id="2683592"/>
    <lineage>
        <taxon>Bacteria</taxon>
        <taxon>Pseudomonadati</taxon>
        <taxon>Bacteroidota</taxon>
        <taxon>Flavobacteriia</taxon>
        <taxon>Flavobacteriales</taxon>
        <taxon>Flavobacteriaceae</taxon>
    </lineage>
</organism>
<accession>A0A8J6U7W4</accession>
<dbReference type="Proteomes" id="UP000621516">
    <property type="component" value="Unassembled WGS sequence"/>
</dbReference>
<evidence type="ECO:0000313" key="1">
    <source>
        <dbReference type="EMBL" id="MBD0825524.1"/>
    </source>
</evidence>
<dbReference type="RefSeq" id="WP_188224813.1">
    <property type="nucleotide sequence ID" value="NZ_JACVXD010000028.1"/>
</dbReference>
<dbReference type="AlphaFoldDB" id="A0A8J6U7W4"/>
<comment type="caution">
    <text evidence="1">The sequence shown here is derived from an EMBL/GenBank/DDBJ whole genome shotgun (WGS) entry which is preliminary data.</text>
</comment>
<proteinExistence type="predicted"/>
<dbReference type="EMBL" id="JACVXD010000028">
    <property type="protein sequence ID" value="MBD0825524.1"/>
    <property type="molecule type" value="Genomic_DNA"/>
</dbReference>